<dbReference type="PANTHER" id="PTHR45527:SF1">
    <property type="entry name" value="FATTY ACID SYNTHASE"/>
    <property type="match status" value="1"/>
</dbReference>
<dbReference type="InterPro" id="IPR000873">
    <property type="entry name" value="AMP-dep_synth/lig_dom"/>
</dbReference>
<dbReference type="InterPro" id="IPR045851">
    <property type="entry name" value="AMP-bd_C_sf"/>
</dbReference>
<dbReference type="FunFam" id="3.40.50.980:FF:000002">
    <property type="entry name" value="Enterobactin synthetase component F"/>
    <property type="match status" value="2"/>
</dbReference>
<dbReference type="InterPro" id="IPR001031">
    <property type="entry name" value="Thioesterase"/>
</dbReference>
<dbReference type="CDD" id="cd08700">
    <property type="entry name" value="FMT_C_OzmH_like"/>
    <property type="match status" value="1"/>
</dbReference>
<dbReference type="FunFam" id="2.30.38.10:FF:000001">
    <property type="entry name" value="Non-ribosomal peptide synthetase PvdI"/>
    <property type="match status" value="5"/>
</dbReference>
<evidence type="ECO:0000256" key="1">
    <source>
        <dbReference type="ARBA" id="ARBA00001957"/>
    </source>
</evidence>
<dbReference type="GO" id="GO:0044550">
    <property type="term" value="P:secondary metabolite biosynthetic process"/>
    <property type="evidence" value="ECO:0007669"/>
    <property type="project" value="UniProtKB-ARBA"/>
</dbReference>
<dbReference type="InterPro" id="IPR009081">
    <property type="entry name" value="PP-bd_ACP"/>
</dbReference>
<keyword evidence="4" id="KW-0597">Phosphoprotein</keyword>
<evidence type="ECO:0000256" key="4">
    <source>
        <dbReference type="ARBA" id="ARBA00022553"/>
    </source>
</evidence>
<dbReference type="FunFam" id="3.40.50.980:FF:000001">
    <property type="entry name" value="Non-ribosomal peptide synthetase"/>
    <property type="match status" value="4"/>
</dbReference>
<dbReference type="Pfam" id="PF00501">
    <property type="entry name" value="AMP-binding"/>
    <property type="match status" value="5"/>
</dbReference>
<dbReference type="SMART" id="SM01294">
    <property type="entry name" value="PKS_PP_betabranch"/>
    <property type="match status" value="1"/>
</dbReference>
<dbReference type="InterPro" id="IPR010071">
    <property type="entry name" value="AA_adenyl_dom"/>
</dbReference>
<dbReference type="SUPFAM" id="SSF47336">
    <property type="entry name" value="ACP-like"/>
    <property type="match status" value="5"/>
</dbReference>
<dbReference type="InterPro" id="IPR025110">
    <property type="entry name" value="AMP-bd_C"/>
</dbReference>
<dbReference type="PROSITE" id="PS00455">
    <property type="entry name" value="AMP_BINDING"/>
    <property type="match status" value="5"/>
</dbReference>
<dbReference type="CDD" id="cd19544">
    <property type="entry name" value="E-C_NRPS"/>
    <property type="match status" value="2"/>
</dbReference>
<proteinExistence type="inferred from homology"/>
<dbReference type="GO" id="GO:0043041">
    <property type="term" value="P:amino acid activation for nonribosomal peptide biosynthetic process"/>
    <property type="evidence" value="ECO:0007669"/>
    <property type="project" value="TreeGrafter"/>
</dbReference>
<dbReference type="SUPFAM" id="SSF52777">
    <property type="entry name" value="CoA-dependent acyltransferases"/>
    <property type="match status" value="11"/>
</dbReference>
<gene>
    <name evidence="6" type="ORF">AB868_04649</name>
</gene>
<feature type="domain" description="Carrier" evidence="5">
    <location>
        <begin position="1328"/>
        <end position="1402"/>
    </location>
</feature>
<dbReference type="Gene3D" id="1.10.1200.10">
    <property type="entry name" value="ACP-like"/>
    <property type="match status" value="4"/>
</dbReference>
<dbReference type="CDD" id="cd17643">
    <property type="entry name" value="A_NRPS_Cytc1-like"/>
    <property type="match status" value="1"/>
</dbReference>
<dbReference type="SMART" id="SM00824">
    <property type="entry name" value="PKS_TE"/>
    <property type="match status" value="1"/>
</dbReference>
<dbReference type="PROSITE" id="PS00012">
    <property type="entry name" value="PHOSPHOPANTETHEINE"/>
    <property type="match status" value="3"/>
</dbReference>
<dbReference type="RefSeq" id="WP_080350780.1">
    <property type="nucleotide sequence ID" value="NZ_LFJS01000014.1"/>
</dbReference>
<dbReference type="InterPro" id="IPR020802">
    <property type="entry name" value="TesA-like"/>
</dbReference>
<organism evidence="6 7">
    <name type="scientific">Serratia marcescens</name>
    <dbReference type="NCBI Taxonomy" id="615"/>
    <lineage>
        <taxon>Bacteria</taxon>
        <taxon>Pseudomonadati</taxon>
        <taxon>Pseudomonadota</taxon>
        <taxon>Gammaproteobacteria</taxon>
        <taxon>Enterobacterales</taxon>
        <taxon>Yersiniaceae</taxon>
        <taxon>Serratia</taxon>
    </lineage>
</organism>
<dbReference type="SUPFAM" id="SSF53474">
    <property type="entry name" value="alpha/beta-Hydrolases"/>
    <property type="match status" value="1"/>
</dbReference>
<dbReference type="InterPro" id="IPR011034">
    <property type="entry name" value="Formyl_transferase-like_C_sf"/>
</dbReference>
<name>A0A656VFC9_SERMA</name>
<dbReference type="EMBL" id="LFJS01000014">
    <property type="protein sequence ID" value="KMU50701.1"/>
    <property type="molecule type" value="Genomic_DNA"/>
</dbReference>
<dbReference type="Gene3D" id="2.30.38.10">
    <property type="entry name" value="Luciferase, Domain 3"/>
    <property type="match status" value="5"/>
</dbReference>
<dbReference type="InterPro" id="IPR020845">
    <property type="entry name" value="AMP-binding_CS"/>
</dbReference>
<dbReference type="Pfam" id="PF00550">
    <property type="entry name" value="PP-binding"/>
    <property type="match status" value="5"/>
</dbReference>
<evidence type="ECO:0000259" key="5">
    <source>
        <dbReference type="PROSITE" id="PS50075"/>
    </source>
</evidence>
<dbReference type="Gene3D" id="3.30.300.30">
    <property type="match status" value="5"/>
</dbReference>
<feature type="domain" description="Carrier" evidence="5">
    <location>
        <begin position="4505"/>
        <end position="4579"/>
    </location>
</feature>
<evidence type="ECO:0000256" key="3">
    <source>
        <dbReference type="ARBA" id="ARBA00022450"/>
    </source>
</evidence>
<dbReference type="GO" id="GO:0031177">
    <property type="term" value="F:phosphopantetheine binding"/>
    <property type="evidence" value="ECO:0007669"/>
    <property type="project" value="InterPro"/>
</dbReference>
<feature type="domain" description="Carrier" evidence="5">
    <location>
        <begin position="5569"/>
        <end position="5643"/>
    </location>
</feature>
<dbReference type="InterPro" id="IPR023213">
    <property type="entry name" value="CAT-like_dom_sf"/>
</dbReference>
<dbReference type="InterPro" id="IPR006162">
    <property type="entry name" value="Ppantetheine_attach_site"/>
</dbReference>
<dbReference type="CDD" id="cd17651">
    <property type="entry name" value="A_NRPS_VisG_like"/>
    <property type="match status" value="1"/>
</dbReference>
<dbReference type="InterPro" id="IPR029058">
    <property type="entry name" value="AB_hydrolase_fold"/>
</dbReference>
<evidence type="ECO:0000313" key="6">
    <source>
        <dbReference type="EMBL" id="KMU50701.1"/>
    </source>
</evidence>
<dbReference type="FunFam" id="3.30.559.10:FF:000012">
    <property type="entry name" value="Non-ribosomal peptide synthetase"/>
    <property type="match status" value="2"/>
</dbReference>
<dbReference type="Gene3D" id="3.40.50.1820">
    <property type="entry name" value="alpha/beta hydrolase"/>
    <property type="match status" value="2"/>
</dbReference>
<dbReference type="PANTHER" id="PTHR45527">
    <property type="entry name" value="NONRIBOSOMAL PEPTIDE SYNTHETASE"/>
    <property type="match status" value="1"/>
</dbReference>
<dbReference type="SMART" id="SM00823">
    <property type="entry name" value="PKS_PP"/>
    <property type="match status" value="5"/>
</dbReference>
<dbReference type="Pfam" id="PF00975">
    <property type="entry name" value="Thioesterase"/>
    <property type="match status" value="1"/>
</dbReference>
<dbReference type="Gene3D" id="3.30.559.10">
    <property type="entry name" value="Chloramphenicol acetyltransferase-like domain"/>
    <property type="match status" value="5"/>
</dbReference>
<dbReference type="FunFam" id="3.30.300.30:FF:000010">
    <property type="entry name" value="Enterobactin synthetase component F"/>
    <property type="match status" value="4"/>
</dbReference>
<dbReference type="FunFam" id="1.10.1200.10:FF:000005">
    <property type="entry name" value="Nonribosomal peptide synthetase 1"/>
    <property type="match status" value="5"/>
</dbReference>
<dbReference type="GO" id="GO:0003824">
    <property type="term" value="F:catalytic activity"/>
    <property type="evidence" value="ECO:0007669"/>
    <property type="project" value="InterPro"/>
</dbReference>
<accession>A0A656VFC9</accession>
<comment type="cofactor">
    <cofactor evidence="1">
        <name>pantetheine 4'-phosphate</name>
        <dbReference type="ChEBI" id="CHEBI:47942"/>
    </cofactor>
</comment>
<dbReference type="Gene3D" id="3.40.50.980">
    <property type="match status" value="10"/>
</dbReference>
<evidence type="ECO:0000256" key="2">
    <source>
        <dbReference type="ARBA" id="ARBA00006432"/>
    </source>
</evidence>
<comment type="caution">
    <text evidence="6">The sequence shown here is derived from an EMBL/GenBank/DDBJ whole genome shotgun (WGS) entry which is preliminary data.</text>
</comment>
<dbReference type="InterPro" id="IPR001242">
    <property type="entry name" value="Condensation_dom"/>
</dbReference>
<dbReference type="Pfam" id="PF13193">
    <property type="entry name" value="AMP-binding_C"/>
    <property type="match status" value="5"/>
</dbReference>
<dbReference type="FunFam" id="3.30.300.30:FF:000015">
    <property type="entry name" value="Nonribosomal peptide synthase SidD"/>
    <property type="match status" value="1"/>
</dbReference>
<dbReference type="PROSITE" id="PS50075">
    <property type="entry name" value="CARRIER"/>
    <property type="match status" value="5"/>
</dbReference>
<keyword evidence="3" id="KW-0596">Phosphopantetheine</keyword>
<dbReference type="SUPFAM" id="SSF56801">
    <property type="entry name" value="Acetyl-CoA synthetase-like"/>
    <property type="match status" value="5"/>
</dbReference>
<dbReference type="InterPro" id="IPR020806">
    <property type="entry name" value="PKS_PP-bd"/>
</dbReference>
<evidence type="ECO:0000313" key="7">
    <source>
        <dbReference type="Proteomes" id="UP000037482"/>
    </source>
</evidence>
<dbReference type="CDD" id="cd17646">
    <property type="entry name" value="A_NRPS_AB3403-like"/>
    <property type="match status" value="1"/>
</dbReference>
<dbReference type="InterPro" id="IPR036736">
    <property type="entry name" value="ACP-like_sf"/>
</dbReference>
<feature type="domain" description="Carrier" evidence="5">
    <location>
        <begin position="3459"/>
        <end position="3533"/>
    </location>
</feature>
<dbReference type="NCBIfam" id="TIGR01733">
    <property type="entry name" value="AA-adenyl-dom"/>
    <property type="match status" value="5"/>
</dbReference>
<dbReference type="CDD" id="cd19531">
    <property type="entry name" value="LCL_NRPS-like"/>
    <property type="match status" value="2"/>
</dbReference>
<dbReference type="Pfam" id="PF00668">
    <property type="entry name" value="Condensation"/>
    <property type="match status" value="5"/>
</dbReference>
<feature type="domain" description="Carrier" evidence="5">
    <location>
        <begin position="2406"/>
        <end position="2480"/>
    </location>
</feature>
<dbReference type="Gene3D" id="3.30.559.30">
    <property type="entry name" value="Nonribosomal peptide synthetase, condensation domain"/>
    <property type="match status" value="6"/>
</dbReference>
<dbReference type="CDD" id="cd12117">
    <property type="entry name" value="A_NRPS_Srf_like"/>
    <property type="match status" value="2"/>
</dbReference>
<dbReference type="SUPFAM" id="SSF50486">
    <property type="entry name" value="FMT C-terminal domain-like"/>
    <property type="match status" value="1"/>
</dbReference>
<sequence>MNKQTDVKSGEFRTGAHISLEKVELHEITIAQRELWLSASMSEGLPFNMWGYGTIQGPLQIALLRQAIDAIIEETPAMQAHFTEQDGELYQYRAARSHDPLSVHDFSSQEYPELAAQRWMRQDADRVISALDQDLFGFALLTLAPGNYILYRRFHHMLVDGRSAEEFMRRIALYYNALAEKKNIPEFSNCSFTRLYEHDLQYRDSSRFATDKQFWQGYTLAAPHSLTRQEKLVPYSSMQISNHTLKINEIAAIDRGAEKAGVHRAHILAAAVALCFHSITGQTLLNFSLPVTGTRERNSIGMTANVVPLILAINPESRLADFAQQVAAEIAKVVRRQLYRGEDIRRDRSTMSSSWFGPAINIVSFDHGDPFWGCKTRWYYGGNIAVSDMQILFYEDQQAQELDVMFADAPHAHSLSQLESLQRRFQFILRLLSEQPEGSIAQVMQQISAQPEADVSGSFYDLRRLPPAAGFIRWDRPAAELVRLATSLGHPAGNCPLKILLADRALGVGRLEMLPDADNAPPGTLLCVDDAGWNIATAEGAVRIGGWFTAEGELTAGEALAQLHGLTVGEPLPLLDPSQAKRLEERQAAGGHHAAFWQPRLAQFAPAAFPVAWQREARPAWQATAWQHAGKIEVEAVLTGLALYLGLMGGESDFQLGWLNATDDVIGEPGQVWTLPLQISLNPTLGFAEAQVQMRREWQQARARRAYHPALLGLDTRSRAWSTVVTLLRRDTSPGFDDSQEGAAAVKRSGARAVLQICESNAAFRWVYDSAAVGDEQMLRAAQHLLLLLRQAAAAPNAPVRGDRLLSQAERELLLNVRNRTHRAFPQASSVSALFEAQARRTPTVPALSQGAMSLSYAELNARANRLAHYLTARGVGPESRVAVCAARSPEMIVALLAILKAGGAYVPLDPAYPAERLHYIVQDCAPALLLADSTGRAALGAVAAPLLALEDALPEQDHDLPPRAQPGSLAYVVYTSGSTGKPKGVMVEQAHLINLIMWHCEATGLQAGERTTSMAGLGFDASVWEIWPTLTQGATLLLPPAEAAGNGEALLQWWRGSGVQVGFMVTPLAEIALMGEMPADLRMLLIGGDSIRRWPLPAPPGVTIVNNYGPTETTVVATSGEPAVGTAMPSIGRPIANGRAYLLDDDGQPVPLGAVGELYIGGAQVARGYLNQPALTAERFLADPFAPGGRMYRTGDLARYMPDGSLEYLGRNDLQVKIRGFRIECGEIESQLAMHAAVRDAVVDALTDGEGDKRLVAWVVPQPQPEAEREALAQTLRRALATTLPDYMVPTAFVWLEALPLSPNGKLDRRALPVPAPDASMREAYVEPQGETETLLAQIWQGLLSVERVGRHDNFFELGGHSLLAVKLMAQLRQAGLSASVQALFSTPTLSALAQTLVSQQRIQVPENVIAPGCRAITPQMLPLADLTQAEIDQIVDGVEGGIDNVQDIYALSPLQEGILFHHMLAEEGDPYLLSALLRFDSRARFDRWLAAMQQVVERHDILRTAFVGAGLSEPVQVVWRRARLAVIELALDPAEGPVGRQLEARFDPRRIRQDLTRAPLLYYVIAEESDGSWYVLQQWHHLIGDHSTLAMMGEEVNAILAGRGDTLGCAQPFRNAVAQARLGLSEQEHERFFRGMLADIDEPVLPFGLGNVHGDGQCANTGRLALAPALNADLRRQAKRLGVSLASLCHLAWAQVLARTSGRDAVVFGTVLLGRMESGEGADRALGLFINTLPLRLDMDGRSVEASVRQAHARLSGLLAHEHASLALAQRCSGVKSGAPLFSALLNYRHNDGEALALPEGVSLIGADERTNYPFVLSVDDGMDSLALTAQVIDPIEASRVCRYMQQALTALVNALEHTPEMPVRELSILPDDEYALLINGWNATAQPYPQDVCLHGLFEAQVRRTPDAVALVCGDAELSYAQLNAQANRLAHALMQRGVGPDCRVAVCAERSLAMVTALFGILKAGGAYVPLDPAYPGERLQYILQDADPVLLLADAAGRAALGEHAVPLLALDEPLPDDLNADNPAPRAQPNHLAYVIYTSGSTGKPKGAMNEHRGIVNRLIWMQQAYGLTPADTVLQKTPFGFDVSVWEFFWPLMYGARLVMARPEGHKDPEYLSRAIEQYGVTTLHFVPSMLQSFLLYEGASRRCGQVVRVMCSGEALPASLVAEFYRQMPHVELHNLYGPTEAAVDVTAWHCTRQPGLVSVPIGRPVANTRIYLLDEQGQPVPLGAVGELYIGGIQVARGYFNRPELTAERFLVDPFDAGHGGRMYRTGDVARYLPDGNIEYLGRNDQQVKIRGFRIECGEIEAALAAHPQVREAVVDARGGDGGEKRLIAWVVPQPGADEASLAEVLRRHLADKLPDYMVPAACVLLEALPLSPNGKLDRRALPDPSGEAYRREAYEAPLGDVEQRLAALWEELLGVDQVGRNDSFFALGGHSLLAVRLANRLQQSGLPLSLQALFANPVLQALARQITQAESLPPILPAPRDAALPLSFAQQRLWFLTQLDGMSEIYHMPLALRLRGPLNLAVWQSSLDALYARHDALRTVFISRDGQPQALILPIAGLPLTIHDLRGDADAQARAAMLIREEAAAPFDLAGGPLLRASLIRLSDEEQLFALTCHHIISDGWSSGILLRELGALYGALCRGEPSPLPPLALQYADYAHWQRQWLQPARLSKQADYWRQTLGDAPALLTLPTDRPRPAVQSFAGDRVAVSLDAELTAALRQFSLRQGCTLFITLLTAWSVVLSRLSGQRDLVIGTPEANRRRLETEPMIGFFVSTLALRIDLSDDPDLSTLALRVRDTLLAARDHGDLPFEQVVEQVNPPRHRGHTPLFQVMLSWQDGSVHDIGLPGLQAEAIDAGYAAAKYDMTLDLTEIGEEIAGSLYYATALFDRETAERYGIYLRQVLQSIALAAPQPVSQLALLPQNERQRLLHGWNRTPDEPQADLCPHHHLERLALRTPEAIAAVCGEERLSYRALNERANALAQVLIARGVGPDRLVALCAERSTPMLVGLLAILKAGGAYVPLDPAYTGERLEYILHDARPVLLLADAAGRSALSGADVPTMALEEDWGTEAANPQVAGLTAANLAYVIYTSGSTGKPKGVMVEHRQVERLFTATDAGFGFDAGDVWCLFHSFAFDFSVWEIWGAWRHGGRLVIVPQETARSAPAFYQLVCHQGVTVLNQTPSAFKAFIQAQDNTPHRLRYIVFGGEMLNPADLAPWYARNRPDAPRLINMYGITETTVHVTYREMSPADITGSGSPIGRRIPDLRLYLLDEHGQPVAQGAVGELYVGGLGVARGYLNRPELNAQRFLDDPFVAGERMYRAGDLARYLPNGELEYLGRNDQQVKIRGFRIECGEVEAALLDHPEVRSVAVDAWQDNGGDKRLVAWAVPGEGGDRETLALRLRQHLAGRLPDYMVPTAFVWLDALPLTTNGKLDKRALPAPELGAAARAVYEAPANERERLLASIWRQLLNVERVGRHDDFFALGGHSLLAVQLANRVQQAGWRLPLSALFAAPVLQALAQWLEREGAAQPTAIVPTPRHDALPLSFAQQRLWFLSQMGGIGETYHIPLALRLDGDLDAPAFQRSLDALYARHEALRSVFVCQDGQPQVRILPEAAMPLAHHDLCGERHAEQRLHALAETAMKAPFDLERGPLVRASLLQVSERRHLFLLTCHHIVSDGWSTGILMRELSALYGAFQRGEPSPLPPLAVHYVDYAVWQRQWLTQERLAEQAAFWRQTLGDAPALLTLPTDRPRPAMQSFAGGEVPLVIDAALTDALRRLSRQYGGTLFMTVLAAWSLVLSRMAGQPQVVIGTPEANRSRLEIEPLAGFFVSTLAMHVDLRGEPTLKILLERVRETVLAARENGDLPFEQVVEVVNPPRQLDATPLFQVMLAWQDGSVRDIALPGLQTTDAGLSYDVAKFDMTLELAESGSGIVGSLNYASALFDRDTAVRFGAYLQQALRAMAADLDQPAARVDLLPAAERQLLLHEWNRTERAYPAQACVHQLFDEQARRTPQATALVDGEQLICYAQLAEHANRLAWRLIKAGVEPGQRVAVRFERSAALVIAQLAILKAGAAYVPVDPQLPAGRQNWIIADSGAVLLLNGGEDDAQIGVGVARLPQSDDADLPSDAPILASNSLDLAYIMYTSGSTGKPKGVMVPHQGINRLVINNGYAEFSDSDRIAFAINPAFDPATLEVWGALLNGAALVVVPPAVLLDASAFADLLTRQAITVLVLPTSLFNQHAHSIPATLAGLKYLISGGEAADPHAYTRVLKEGGRVQLINGYGPTEATTAATSAHITVAAGRHRLPIGRPIGNTRVYLLDEHRQPVPLGAIGELYIGGVGVALGYLNREDLTAERFLADPFNEGGRMYRTGDLARYLPDGNLDYCGRNDQQVKIRGFRIECSEIEVLLETHPAVREAVVDVRGAHPALIAWIVPQAEAEGRDLTDELRRHLAAQLPDYMVPAACLMLADLPLTPNGKVDRRALPTPQAGDFARVGHEAPQGDTETLLAAIWGELLGLPNVGRHDNFFELGGHSLLAVKLIAELRRCGLTANVQTLFTAPTLASLAEALEARCEIEIPENLLRPDSARITPELLPLASLNQAEIDSIVARVPGGVANVQDIYALSPLQEGILFHHLLAERGDPYLLSTLLRFENRERLDRWRAAMQQVIDRHDILRTAFISEAIREPVQVVWRAAALPWTELTLDPAQGAIGDQLLARFDPQHARLDLSRAPLLNVVVAQDSDGGWWMLQQWHHLVGDHSTAALIEEEIAAILAGKGAELGAAPPFRNAVAQARLSISAQEHETFFRAMLADIEEPVLPFGLGNVRGDGKGVTTAHQPIDKALNERLRHQAKRLGVSLASLCHLAWAQVLARTSGHDRVVFGTVLLGRMQAGEGAERAMGLFINTLPLRLDIGDDDVATAARQAHARLSGLLQHEHAPLALAQRCSGVAAGMPLFSALLNYRHNNGSELVLPEGMTLLSAQERTNYPFVLSVEDGGDSLGLTAQVSEPVPAARICGYMQQALASLAQALESQPTLPASELEILPPSERRLLLEEWNQTTAPYPAELCVHQLFERQAQRTPQAVAIVQGDRRIGYAALNAQANRLAHALIAHGIQPGERVATRLTRSIDLVATQLAIFKAGAVYVPIDPQLPAARQQWILEDSGARLIVGEATDGDTLPLLRPAIFGGDENDPALSLSSAEVAYIMYTSGSTGLPKGVMTPHQGITRLVINNRYAAFDATERVAYAANPAFDAATMEVWAALLNGGELVVIPAETVMDAARLSAALTQHRVTTLFLTTALFNQYVYSMGATLAQLRYLICGGEKEEPSAFERLLQEAGPVQLIHAYGPTEATTFATTAAIAEVQGAMRLPIGKPIGNTRAYVLDARGRPAPLGVIGELYIGGVGVALGYLNRPELTAERFLNDPFNPGGRMYRTGDLVRYRADGNLEYQRRNDRQVKIRGFRIEMGEIEARLAAHPAVNEAVVDACCVGADTRLIAWISVRENVASDGLAGELRQHLAAQLPDYMLPAAFVWLASMPLTPNGKIDRRALPAPEMAAAAGEAYEAPRGDTETLLAQAWAELLGLPQIGRHDNFFELGGHSLLAVRQASLAQQWGIALQVQAIFDHPVLADLAAHVEQRTGGQPLRALPARRSGQRPPVFFMPTGYGDHSYVYEIAKEIDADFPIYAVPWPEMTDAPPATMEAMAEIVAGVIRQAQASGPYHLFGYSSGGILTYMVAERLQAEGEEVALVGLLDTLRPQQAMRDATQLFLSWLEVEHPTLEAPLFSRLQPLSVEEALAVLHGQGISTFLDDPLKEAALWRKRYHYATLVGASVIRPLGLNLHLFKAVEEMPGLLNDDLEAYWQRIKPAGYNRRDGSALGWEGHLPASAVTVNLVDGDHVTMMSEAVNRRGLGERISAVLNSLVRR</sequence>
<dbReference type="NCBIfam" id="NF003417">
    <property type="entry name" value="PRK04813.1"/>
    <property type="match status" value="5"/>
</dbReference>
<comment type="similarity">
    <text evidence="2">Belongs to the ATP-dependent AMP-binding enzyme family.</text>
</comment>
<protein>
    <recommendedName>
        <fullName evidence="5">Carrier domain-containing protein</fullName>
    </recommendedName>
</protein>
<dbReference type="GO" id="GO:0005737">
    <property type="term" value="C:cytoplasm"/>
    <property type="evidence" value="ECO:0007669"/>
    <property type="project" value="TreeGrafter"/>
</dbReference>
<reference evidence="6 7" key="1">
    <citation type="submission" date="2015-06" db="EMBL/GenBank/DDBJ databases">
        <title>Draft Genome of Serratia marcescens Strain AH0650_Sm1.</title>
        <authorList>
            <person name="Wan Y."/>
            <person name="Gorrie C."/>
            <person name="Holt K."/>
        </authorList>
    </citation>
    <scope>NUCLEOTIDE SEQUENCE [LARGE SCALE GENOMIC DNA]</scope>
    <source>
        <strain evidence="6 7">AH0650_Sm1</strain>
    </source>
</reference>
<dbReference type="Proteomes" id="UP000037482">
    <property type="component" value="Unassembled WGS sequence"/>
</dbReference>
<dbReference type="FunFam" id="3.40.50.12780:FF:000012">
    <property type="entry name" value="Non-ribosomal peptide synthetase"/>
    <property type="match status" value="5"/>
</dbReference>